<evidence type="ECO:0000256" key="6">
    <source>
        <dbReference type="SAM" id="Phobius"/>
    </source>
</evidence>
<feature type="transmembrane region" description="Helical" evidence="6">
    <location>
        <begin position="74"/>
        <end position="91"/>
    </location>
</feature>
<evidence type="ECO:0000313" key="9">
    <source>
        <dbReference type="Proteomes" id="UP001064087"/>
    </source>
</evidence>
<gene>
    <name evidence="8" type="ORF">N7U68_16360</name>
</gene>
<feature type="transmembrane region" description="Helical" evidence="6">
    <location>
        <begin position="269"/>
        <end position="289"/>
    </location>
</feature>
<keyword evidence="3 6" id="KW-0812">Transmembrane</keyword>
<dbReference type="InterPro" id="IPR050189">
    <property type="entry name" value="MFS_Efflux_Transporters"/>
</dbReference>
<dbReference type="InterPro" id="IPR020846">
    <property type="entry name" value="MFS_dom"/>
</dbReference>
<keyword evidence="4 6" id="KW-1133">Transmembrane helix</keyword>
<feature type="transmembrane region" description="Helical" evidence="6">
    <location>
        <begin position="295"/>
        <end position="313"/>
    </location>
</feature>
<feature type="transmembrane region" description="Helical" evidence="6">
    <location>
        <begin position="364"/>
        <end position="385"/>
    </location>
</feature>
<dbReference type="InterPro" id="IPR011701">
    <property type="entry name" value="MFS"/>
</dbReference>
<dbReference type="Gene3D" id="1.20.1250.20">
    <property type="entry name" value="MFS general substrate transporter like domains"/>
    <property type="match status" value="2"/>
</dbReference>
<feature type="domain" description="Major facilitator superfamily (MFS) profile" evidence="7">
    <location>
        <begin position="4"/>
        <end position="391"/>
    </location>
</feature>
<protein>
    <submittedName>
        <fullName evidence="8">MFS transporter</fullName>
    </submittedName>
</protein>
<feature type="transmembrane region" description="Helical" evidence="6">
    <location>
        <begin position="129"/>
        <end position="149"/>
    </location>
</feature>
<evidence type="ECO:0000256" key="4">
    <source>
        <dbReference type="ARBA" id="ARBA00022989"/>
    </source>
</evidence>
<keyword evidence="2" id="KW-1003">Cell membrane</keyword>
<dbReference type="RefSeq" id="WP_263047498.1">
    <property type="nucleotide sequence ID" value="NZ_CP106738.1"/>
</dbReference>
<evidence type="ECO:0000256" key="3">
    <source>
        <dbReference type="ARBA" id="ARBA00022692"/>
    </source>
</evidence>
<reference evidence="8" key="1">
    <citation type="submission" date="2022-10" db="EMBL/GenBank/DDBJ databases">
        <title>Roseovarius pelagicus sp. nov., isolated from Arctic seawater.</title>
        <authorList>
            <person name="Hong Y.W."/>
            <person name="Hwang C.Y."/>
        </authorList>
    </citation>
    <scope>NUCLEOTIDE SEQUENCE</scope>
    <source>
        <strain evidence="8">HL-MP18</strain>
    </source>
</reference>
<evidence type="ECO:0000259" key="7">
    <source>
        <dbReference type="PROSITE" id="PS50850"/>
    </source>
</evidence>
<dbReference type="EMBL" id="CP106738">
    <property type="protein sequence ID" value="UXX82643.1"/>
    <property type="molecule type" value="Genomic_DNA"/>
</dbReference>
<dbReference type="PROSITE" id="PS50850">
    <property type="entry name" value="MFS"/>
    <property type="match status" value="1"/>
</dbReference>
<organism evidence="8 9">
    <name type="scientific">Roseovarius pelagicus</name>
    <dbReference type="NCBI Taxonomy" id="2980108"/>
    <lineage>
        <taxon>Bacteria</taxon>
        <taxon>Pseudomonadati</taxon>
        <taxon>Pseudomonadota</taxon>
        <taxon>Alphaproteobacteria</taxon>
        <taxon>Rhodobacterales</taxon>
        <taxon>Roseobacteraceae</taxon>
        <taxon>Roseovarius</taxon>
    </lineage>
</organism>
<evidence type="ECO:0000313" key="8">
    <source>
        <dbReference type="EMBL" id="UXX82643.1"/>
    </source>
</evidence>
<feature type="transmembrane region" description="Helical" evidence="6">
    <location>
        <begin position="201"/>
        <end position="219"/>
    </location>
</feature>
<dbReference type="InterPro" id="IPR036259">
    <property type="entry name" value="MFS_trans_sf"/>
</dbReference>
<feature type="transmembrane region" description="Helical" evidence="6">
    <location>
        <begin position="325"/>
        <end position="344"/>
    </location>
</feature>
<feature type="transmembrane region" description="Helical" evidence="6">
    <location>
        <begin position="239"/>
        <end position="257"/>
    </location>
</feature>
<sequence length="393" mass="40689">MRLGLILLCLAYVLSQFFRAFLAVLGSVLARDIGTTPEDLAFASGIWFLAFAAMQLPIGWALDRIGPRRTAASLLFIGGAGGAALFALATGPAHVTLAMALIGIGCSPVLMASYYIFARQFPATQFATLAAVMLGVGSLGNLVASYPMALAAETFGWRTSLWGLAAVSAIVAGGIALTVRDPEAVVGGARGSVLDLLKMRALWPIFPLMFVAYAPAAAIRGLWIGPYMSDVFALDTGQVGQASLVMGVAMIAGTFLYGPLDRMLGTQKWVCFGGNLICGAATIALALLVGQGVGLSIVLCATIGLFGASFPLMVAHGRSFFPPHLAGRGVTLMNLFGIGGVGVMQFGSGPLHAAVATQAGAQAAYSALFAFFGCAILIGLVIYLFSRDHKPEL</sequence>
<dbReference type="Proteomes" id="UP001064087">
    <property type="component" value="Chromosome"/>
</dbReference>
<evidence type="ECO:0000256" key="2">
    <source>
        <dbReference type="ARBA" id="ARBA00022475"/>
    </source>
</evidence>
<comment type="subcellular location">
    <subcellularLocation>
        <location evidence="1">Cell membrane</location>
        <topology evidence="1">Multi-pass membrane protein</topology>
    </subcellularLocation>
</comment>
<name>A0ABY6D987_9RHOB</name>
<dbReference type="Pfam" id="PF07690">
    <property type="entry name" value="MFS_1"/>
    <property type="match status" value="1"/>
</dbReference>
<feature type="transmembrane region" description="Helical" evidence="6">
    <location>
        <begin position="161"/>
        <end position="180"/>
    </location>
</feature>
<evidence type="ECO:0000256" key="1">
    <source>
        <dbReference type="ARBA" id="ARBA00004651"/>
    </source>
</evidence>
<feature type="transmembrane region" description="Helical" evidence="6">
    <location>
        <begin position="40"/>
        <end position="62"/>
    </location>
</feature>
<proteinExistence type="predicted"/>
<keyword evidence="5 6" id="KW-0472">Membrane</keyword>
<dbReference type="SUPFAM" id="SSF103473">
    <property type="entry name" value="MFS general substrate transporter"/>
    <property type="match status" value="1"/>
</dbReference>
<accession>A0ABY6D987</accession>
<dbReference type="PANTHER" id="PTHR43124:SF3">
    <property type="entry name" value="CHLORAMPHENICOL EFFLUX PUMP RV0191"/>
    <property type="match status" value="1"/>
</dbReference>
<dbReference type="PANTHER" id="PTHR43124">
    <property type="entry name" value="PURINE EFFLUX PUMP PBUE"/>
    <property type="match status" value="1"/>
</dbReference>
<evidence type="ECO:0000256" key="5">
    <source>
        <dbReference type="ARBA" id="ARBA00023136"/>
    </source>
</evidence>
<feature type="transmembrane region" description="Helical" evidence="6">
    <location>
        <begin position="97"/>
        <end position="117"/>
    </location>
</feature>
<keyword evidence="9" id="KW-1185">Reference proteome</keyword>